<feature type="region of interest" description="Disordered" evidence="2">
    <location>
        <begin position="1"/>
        <end position="68"/>
    </location>
</feature>
<feature type="region of interest" description="Disordered" evidence="2">
    <location>
        <begin position="238"/>
        <end position="292"/>
    </location>
</feature>
<feature type="region of interest" description="Disordered" evidence="2">
    <location>
        <begin position="194"/>
        <end position="214"/>
    </location>
</feature>
<proteinExistence type="predicted"/>
<organism evidence="4 5">
    <name type="scientific">Discostella pseudostelligera</name>
    <dbReference type="NCBI Taxonomy" id="259834"/>
    <lineage>
        <taxon>Eukaryota</taxon>
        <taxon>Sar</taxon>
        <taxon>Stramenopiles</taxon>
        <taxon>Ochrophyta</taxon>
        <taxon>Bacillariophyta</taxon>
        <taxon>Coscinodiscophyceae</taxon>
        <taxon>Thalassiosirophycidae</taxon>
        <taxon>Stephanodiscales</taxon>
        <taxon>Stephanodiscaceae</taxon>
        <taxon>Discostella</taxon>
    </lineage>
</organism>
<evidence type="ECO:0000313" key="4">
    <source>
        <dbReference type="EMBL" id="KAL3758877.1"/>
    </source>
</evidence>
<feature type="compositionally biased region" description="Acidic residues" evidence="2">
    <location>
        <begin position="247"/>
        <end position="257"/>
    </location>
</feature>
<evidence type="ECO:0000256" key="2">
    <source>
        <dbReference type="SAM" id="MobiDB-lite"/>
    </source>
</evidence>
<keyword evidence="1" id="KW-0072">Autophagy</keyword>
<evidence type="ECO:0000313" key="5">
    <source>
        <dbReference type="Proteomes" id="UP001530293"/>
    </source>
</evidence>
<dbReference type="GO" id="GO:0006914">
    <property type="term" value="P:autophagy"/>
    <property type="evidence" value="ECO:0007669"/>
    <property type="project" value="UniProtKB-KW"/>
</dbReference>
<sequence length="1471" mass="161462">MTMTDIFRRRSPSSHRSNRSNSSTQTMHHDTTSPTNVPPLHHPNFNRGWRRNPTRNTNNNNKNASKFNILHPNELSVTNLRRIYSTLLEEMAPSVHGTPNGKHYRWKNSGTVTMEGDDTEGYDYSYTPDNSQRSWRLTSVALPRLEVRGRSGGTKNDIGGGAACGGVVGITGGDWSKDGIRRYYTGGTILVEPPQPQSVVSTEDESGDGNQERSTNILRVGSMNVDVGMMNGVQLSPEEKKKGEVGEYGDGDCGEDVLDSKFSIDDDDDFAVNDGSEEGGNELPRCNEDNSDCVEEEVASSTVDDVSGEILGASLKGDVVLESKSPTPTSSATTSKIHTSTSDESKHGDNSSSTTNLFDNGLISFNPSSNNNTMTTFESLYHMSPSMAWRLRSAYAPTTPQEEHFMSVGSEILTQRHPDKADGIMRGLAVARQCESRVCDGLRKIGELISYCERIKGRSFSAVREDSNEVDEEEINEEDVEAAEAVFAYFCEKNVLPMLIDSLLCHPPALTSSDAITYAVTSSNNILTTIGNSSSSSSPFSGVNWTASVKSQILQTIAMILFNTSSPLSLTYLLSNNYMNELIMGMLPLDKWKVDALEKILPPYVTLLRGLVMRLRGDEGNCCLPLFLCQRQRGNTATRVNDSKNENAAVATTETYLPLLYAAVQVFCSSYGTSLRDSEGCLIRTTAMNVILNLARISDPEMRMVLVVGGGDAIDGSALPTTKSVPTTPAAAATLMSSPLTLEQELLFPHICNSLNSWFHRSVRLVMASLSIDDKSKHHDAKVEAKARHKDIAEVQFRELQYWLGFLDDLLSCDIRIWNARLVEWILREVVVGTILLRWNRSLDFIGRKSTDRNKGLPEIYKAHAEIRVSIVFLTQLFGMVEYSPLVRLVGALVLHPKYPSRWCGLDGVDGVTDTRSFVGENGLFPVTTAINSMIHENAVASSRGEEADAGAGCQPNASGEEPDTVDSEPLVPELGVNSDTLSDNHLIPSRHRAAILDMIAGQYSSDETVLASMLLATVFENDAIDDVALELFGVIPSPVNDDGSSPFESSIATYLAKDWSTIESISYRPVGSAIECVTTLGFMLLERLIFHTWTEDGQCVDVIPFHHYFKSSAYIKALASSLAYFASLAQTHLHDASSIREIFSDLVRRRYASSLDLNNNPSANKESMKFVCLLQSYFPSNFIDNMSVLTGEIVYNGASNEDLLNGDLFLFNDDNEAAKFAVQATLHLRSILGCIQDFYQRFSFGSGSPWYSGGESFAFSTTEEADEILMSIGGIESIPLPNIGTDIDLRGRTFFLCSLPMKSKHVHSVNAEVIIGANGAKIAVTEKTDLVLVVDALHIYVAKEKIDYNRCTVLSVIPVRSIVASATEVSLCMSLLLGELFHIVCHANELFEQQGNLIKDGRLSLRFGRGDTPDSVKECVDKHCTAFENKVLLDITDVLEKCSLVGSGTKLNSSLQSIDIEDSWCDFQQA</sequence>
<dbReference type="InterPro" id="IPR019155">
    <property type="entry name" value="CLEC16A/TT9_N"/>
</dbReference>
<accession>A0ABD3M5D9</accession>
<feature type="region of interest" description="Disordered" evidence="2">
    <location>
        <begin position="319"/>
        <end position="354"/>
    </location>
</feature>
<feature type="domain" description="FPL" evidence="3">
    <location>
        <begin position="546"/>
        <end position="618"/>
    </location>
</feature>
<dbReference type="Proteomes" id="UP001530293">
    <property type="component" value="Unassembled WGS sequence"/>
</dbReference>
<keyword evidence="5" id="KW-1185">Reference proteome</keyword>
<evidence type="ECO:0000256" key="1">
    <source>
        <dbReference type="ARBA" id="ARBA00023006"/>
    </source>
</evidence>
<protein>
    <recommendedName>
        <fullName evidence="3">FPL domain-containing protein</fullName>
    </recommendedName>
</protein>
<feature type="compositionally biased region" description="Low complexity" evidence="2">
    <location>
        <begin position="54"/>
        <end position="63"/>
    </location>
</feature>
<feature type="compositionally biased region" description="Low complexity" evidence="2">
    <location>
        <begin position="323"/>
        <end position="336"/>
    </location>
</feature>
<feature type="compositionally biased region" description="Acidic residues" evidence="2">
    <location>
        <begin position="265"/>
        <end position="280"/>
    </location>
</feature>
<name>A0ABD3M5D9_9STRA</name>
<gene>
    <name evidence="4" type="ORF">ACHAWU_003149</name>
</gene>
<dbReference type="InterPro" id="IPR039272">
    <property type="entry name" value="CLEC16A/TT9"/>
</dbReference>
<reference evidence="4 5" key="1">
    <citation type="submission" date="2024-10" db="EMBL/GenBank/DDBJ databases">
        <title>Updated reference genomes for cyclostephanoid diatoms.</title>
        <authorList>
            <person name="Roberts W.R."/>
            <person name="Alverson A.J."/>
        </authorList>
    </citation>
    <scope>NUCLEOTIDE SEQUENCE [LARGE SCALE GENOMIC DNA]</scope>
    <source>
        <strain evidence="4 5">AJA232-27</strain>
    </source>
</reference>
<dbReference type="PANTHER" id="PTHR21481:SF0">
    <property type="entry name" value="PROTEIN CLEC16A"/>
    <property type="match status" value="1"/>
</dbReference>
<comment type="caution">
    <text evidence="4">The sequence shown here is derived from an EMBL/GenBank/DDBJ whole genome shotgun (WGS) entry which is preliminary data.</text>
</comment>
<dbReference type="EMBL" id="JALLBG020000216">
    <property type="protein sequence ID" value="KAL3758877.1"/>
    <property type="molecule type" value="Genomic_DNA"/>
</dbReference>
<evidence type="ECO:0000259" key="3">
    <source>
        <dbReference type="Pfam" id="PF09758"/>
    </source>
</evidence>
<dbReference type="Pfam" id="PF09758">
    <property type="entry name" value="FPL"/>
    <property type="match status" value="1"/>
</dbReference>
<dbReference type="PANTHER" id="PTHR21481">
    <property type="entry name" value="PROTEIN CLEC16A"/>
    <property type="match status" value="1"/>
</dbReference>
<feature type="region of interest" description="Disordered" evidence="2">
    <location>
        <begin position="945"/>
        <end position="971"/>
    </location>
</feature>
<feature type="compositionally biased region" description="Basic residues" evidence="2">
    <location>
        <begin position="9"/>
        <end position="18"/>
    </location>
</feature>